<evidence type="ECO:0000256" key="4">
    <source>
        <dbReference type="ARBA" id="ARBA00022989"/>
    </source>
</evidence>
<comment type="subcellular location">
    <subcellularLocation>
        <location evidence="1">Membrane</location>
        <topology evidence="1">Multi-pass membrane protein</topology>
    </subcellularLocation>
</comment>
<gene>
    <name evidence="12" type="primary">LOC117647958</name>
</gene>
<evidence type="ECO:0000256" key="2">
    <source>
        <dbReference type="ARBA" id="ARBA00022448"/>
    </source>
</evidence>
<protein>
    <submittedName>
        <fullName evidence="12">Uncharacterized protein LOC117647958</fullName>
    </submittedName>
</protein>
<dbReference type="KEGG" id="tpal:117647958"/>
<dbReference type="GO" id="GO:0015271">
    <property type="term" value="F:outward rectifier potassium channel activity"/>
    <property type="evidence" value="ECO:0007669"/>
    <property type="project" value="TreeGrafter"/>
</dbReference>
<feature type="transmembrane region" description="Helical" evidence="9">
    <location>
        <begin position="344"/>
        <end position="363"/>
    </location>
</feature>
<evidence type="ECO:0000256" key="8">
    <source>
        <dbReference type="SAM" id="MobiDB-lite"/>
    </source>
</evidence>
<dbReference type="Proteomes" id="UP000515158">
    <property type="component" value="Unplaced"/>
</dbReference>
<feature type="domain" description="Potassium channel" evidence="10">
    <location>
        <begin position="342"/>
        <end position="398"/>
    </location>
</feature>
<feature type="transmembrane region" description="Helical" evidence="9">
    <location>
        <begin position="240"/>
        <end position="269"/>
    </location>
</feature>
<feature type="transmembrane region" description="Helical" evidence="9">
    <location>
        <begin position="521"/>
        <end position="543"/>
    </location>
</feature>
<dbReference type="Pfam" id="PF07885">
    <property type="entry name" value="Ion_trans_2"/>
    <property type="match status" value="1"/>
</dbReference>
<feature type="compositionally biased region" description="Basic and acidic residues" evidence="8">
    <location>
        <begin position="31"/>
        <end position="41"/>
    </location>
</feature>
<keyword evidence="3 9" id="KW-0812">Transmembrane</keyword>
<dbReference type="PANTHER" id="PTHR11003:SF87">
    <property type="entry name" value="POTASSIUM CHANNEL DOMAIN-CONTAINING PROTEIN"/>
    <property type="match status" value="1"/>
</dbReference>
<dbReference type="GO" id="GO:0022841">
    <property type="term" value="F:potassium ion leak channel activity"/>
    <property type="evidence" value="ECO:0007669"/>
    <property type="project" value="TreeGrafter"/>
</dbReference>
<keyword evidence="4 9" id="KW-1133">Transmembrane helix</keyword>
<dbReference type="Gene3D" id="1.10.287.70">
    <property type="match status" value="1"/>
</dbReference>
<evidence type="ECO:0000256" key="3">
    <source>
        <dbReference type="ARBA" id="ARBA00022692"/>
    </source>
</evidence>
<sequence length="565" mass="59674">MGVGEGDAEAARTSRTLQHHRHHSDSTTASADRRLHHTDSTYKVKVVQDKMTRSAPQKGRSITVTACSQTAPRPQRWSLGGPPELFTGTASTTSTWDIVLGRPASPPSPKAPKAARTAARTAANGVSRVAANGVPTVSLATEQAHRQRQQGHLRSGSYPEGPEGTRVAGDVPKHRLSDDPVFPDHLVRFVYPERGCHHCPSQDAGVQVAGPPPLQLFVLPQHRCGCSRGRRGGVLARGGVCLWLLQAVFCISGLAVIILVLALVGAAAFHTTEGPHEDLQVQELNRVQADMVIQLATDLRVGAPEDVRWRGLIERSVEQHEQMLLRATAAGYGEGGAGEGGARIWTYPGGLLFAASLLTTLGFGAPVPRTPLGRLAAVVLAVVGIPLNVIMALQLGRLLCTRLPRLLPVLAPAANKQVADDDLSACSSCWPASGGWTLSLPTHTGGARREEGEGEARAASRWAGWAPMLLPVGSLLAYYVLGMVVFGAVLALPASEWLVFPLSLTAAGGVARVPGWVRVFYAAYLEGGVLLAAVAVALLQAPATTATTDLAMSLGILDLDDYYNA</sequence>
<evidence type="ECO:0000256" key="1">
    <source>
        <dbReference type="ARBA" id="ARBA00004141"/>
    </source>
</evidence>
<evidence type="ECO:0000313" key="12">
    <source>
        <dbReference type="RefSeq" id="XP_034245863.1"/>
    </source>
</evidence>
<evidence type="ECO:0000259" key="10">
    <source>
        <dbReference type="Pfam" id="PF07885"/>
    </source>
</evidence>
<keyword evidence="6 9" id="KW-0472">Membrane</keyword>
<feature type="transmembrane region" description="Helical" evidence="9">
    <location>
        <begin position="476"/>
        <end position="500"/>
    </location>
</feature>
<proteinExistence type="predicted"/>
<dbReference type="SUPFAM" id="SSF81324">
    <property type="entry name" value="Voltage-gated potassium channels"/>
    <property type="match status" value="1"/>
</dbReference>
<dbReference type="InParanoid" id="A0A6P8Z0A3"/>
<keyword evidence="5" id="KW-0406">Ion transport</keyword>
<dbReference type="GO" id="GO:0005886">
    <property type="term" value="C:plasma membrane"/>
    <property type="evidence" value="ECO:0007669"/>
    <property type="project" value="TreeGrafter"/>
</dbReference>
<dbReference type="InterPro" id="IPR003280">
    <property type="entry name" value="2pore_dom_K_chnl"/>
</dbReference>
<name>A0A6P8Z0A3_THRPL</name>
<feature type="region of interest" description="Disordered" evidence="8">
    <location>
        <begin position="1"/>
        <end position="41"/>
    </location>
</feature>
<dbReference type="GeneID" id="117647958"/>
<accession>A0A6P8Z0A3</accession>
<evidence type="ECO:0000256" key="6">
    <source>
        <dbReference type="ARBA" id="ARBA00023136"/>
    </source>
</evidence>
<reference evidence="12" key="1">
    <citation type="submission" date="2025-08" db="UniProtKB">
        <authorList>
            <consortium name="RefSeq"/>
        </authorList>
    </citation>
    <scope>IDENTIFICATION</scope>
    <source>
        <tissue evidence="12">Total insect</tissue>
    </source>
</reference>
<dbReference type="OrthoDB" id="6433782at2759"/>
<keyword evidence="2" id="KW-0813">Transport</keyword>
<dbReference type="InterPro" id="IPR013099">
    <property type="entry name" value="K_chnl_dom"/>
</dbReference>
<evidence type="ECO:0000313" key="11">
    <source>
        <dbReference type="Proteomes" id="UP000515158"/>
    </source>
</evidence>
<dbReference type="PANTHER" id="PTHR11003">
    <property type="entry name" value="POTASSIUM CHANNEL, SUBFAMILY K"/>
    <property type="match status" value="1"/>
</dbReference>
<dbReference type="GO" id="GO:0030322">
    <property type="term" value="P:stabilization of membrane potential"/>
    <property type="evidence" value="ECO:0007669"/>
    <property type="project" value="TreeGrafter"/>
</dbReference>
<organism evidence="12">
    <name type="scientific">Thrips palmi</name>
    <name type="common">Melon thrips</name>
    <dbReference type="NCBI Taxonomy" id="161013"/>
    <lineage>
        <taxon>Eukaryota</taxon>
        <taxon>Metazoa</taxon>
        <taxon>Ecdysozoa</taxon>
        <taxon>Arthropoda</taxon>
        <taxon>Hexapoda</taxon>
        <taxon>Insecta</taxon>
        <taxon>Pterygota</taxon>
        <taxon>Neoptera</taxon>
        <taxon>Paraneoptera</taxon>
        <taxon>Thysanoptera</taxon>
        <taxon>Terebrantia</taxon>
        <taxon>Thripoidea</taxon>
        <taxon>Thripidae</taxon>
        <taxon>Thrips</taxon>
    </lineage>
</organism>
<dbReference type="RefSeq" id="XP_034245863.1">
    <property type="nucleotide sequence ID" value="XM_034389972.1"/>
</dbReference>
<dbReference type="AlphaFoldDB" id="A0A6P8Z0A3"/>
<evidence type="ECO:0000256" key="5">
    <source>
        <dbReference type="ARBA" id="ARBA00023065"/>
    </source>
</evidence>
<evidence type="ECO:0000256" key="9">
    <source>
        <dbReference type="SAM" id="Phobius"/>
    </source>
</evidence>
<feature type="region of interest" description="Disordered" evidence="8">
    <location>
        <begin position="143"/>
        <end position="166"/>
    </location>
</feature>
<feature type="transmembrane region" description="Helical" evidence="9">
    <location>
        <begin position="375"/>
        <end position="396"/>
    </location>
</feature>
<keyword evidence="7" id="KW-0407">Ion channel</keyword>
<keyword evidence="11" id="KW-1185">Reference proteome</keyword>
<evidence type="ECO:0000256" key="7">
    <source>
        <dbReference type="ARBA" id="ARBA00023303"/>
    </source>
</evidence>